<feature type="region of interest" description="Disordered" evidence="1">
    <location>
        <begin position="23"/>
        <end position="64"/>
    </location>
</feature>
<name>A0A517LWL3_9BACT</name>
<protein>
    <submittedName>
        <fullName evidence="2">Uncharacterized protein</fullName>
    </submittedName>
</protein>
<organism evidence="2 3">
    <name type="scientific">Rosistilla ulvae</name>
    <dbReference type="NCBI Taxonomy" id="1930277"/>
    <lineage>
        <taxon>Bacteria</taxon>
        <taxon>Pseudomonadati</taxon>
        <taxon>Planctomycetota</taxon>
        <taxon>Planctomycetia</taxon>
        <taxon>Pirellulales</taxon>
        <taxon>Pirellulaceae</taxon>
        <taxon>Rosistilla</taxon>
    </lineage>
</organism>
<dbReference type="EMBL" id="CP036261">
    <property type="protein sequence ID" value="QDS87021.1"/>
    <property type="molecule type" value="Genomic_DNA"/>
</dbReference>
<proteinExistence type="predicted"/>
<dbReference type="Proteomes" id="UP000319557">
    <property type="component" value="Chromosome"/>
</dbReference>
<evidence type="ECO:0000313" key="3">
    <source>
        <dbReference type="Proteomes" id="UP000319557"/>
    </source>
</evidence>
<feature type="compositionally biased region" description="Basic and acidic residues" evidence="1">
    <location>
        <begin position="51"/>
        <end position="64"/>
    </location>
</feature>
<accession>A0A517LWL3</accession>
<keyword evidence="3" id="KW-1185">Reference proteome</keyword>
<sequence length="64" mass="7496">MRNAPSRRDCGDQPPDQLAVHYLENGEIRSRQKRRSHEPWHGRSQAGAEPRLYDDTIKDRSVVR</sequence>
<dbReference type="RefSeq" id="WP_145343134.1">
    <property type="nucleotide sequence ID" value="NZ_CP036261.1"/>
</dbReference>
<evidence type="ECO:0000256" key="1">
    <source>
        <dbReference type="SAM" id="MobiDB-lite"/>
    </source>
</evidence>
<evidence type="ECO:0000313" key="2">
    <source>
        <dbReference type="EMBL" id="QDS87021.1"/>
    </source>
</evidence>
<dbReference type="KEGG" id="ruv:EC9_11970"/>
<gene>
    <name evidence="2" type="ORF">EC9_11970</name>
</gene>
<reference evidence="2 3" key="1">
    <citation type="submission" date="2019-02" db="EMBL/GenBank/DDBJ databases">
        <title>Deep-cultivation of Planctomycetes and their phenomic and genomic characterization uncovers novel biology.</title>
        <authorList>
            <person name="Wiegand S."/>
            <person name="Jogler M."/>
            <person name="Boedeker C."/>
            <person name="Pinto D."/>
            <person name="Vollmers J."/>
            <person name="Rivas-Marin E."/>
            <person name="Kohn T."/>
            <person name="Peeters S.H."/>
            <person name="Heuer A."/>
            <person name="Rast P."/>
            <person name="Oberbeckmann S."/>
            <person name="Bunk B."/>
            <person name="Jeske O."/>
            <person name="Meyerdierks A."/>
            <person name="Storesund J.E."/>
            <person name="Kallscheuer N."/>
            <person name="Luecker S."/>
            <person name="Lage O.M."/>
            <person name="Pohl T."/>
            <person name="Merkel B.J."/>
            <person name="Hornburger P."/>
            <person name="Mueller R.-W."/>
            <person name="Bruemmer F."/>
            <person name="Labrenz M."/>
            <person name="Spormann A.M."/>
            <person name="Op den Camp H."/>
            <person name="Overmann J."/>
            <person name="Amann R."/>
            <person name="Jetten M.S.M."/>
            <person name="Mascher T."/>
            <person name="Medema M.H."/>
            <person name="Devos D.P."/>
            <person name="Kaster A.-K."/>
            <person name="Ovreas L."/>
            <person name="Rohde M."/>
            <person name="Galperin M.Y."/>
            <person name="Jogler C."/>
        </authorList>
    </citation>
    <scope>NUCLEOTIDE SEQUENCE [LARGE SCALE GENOMIC DNA]</scope>
    <source>
        <strain evidence="2 3">EC9</strain>
    </source>
</reference>
<dbReference type="AlphaFoldDB" id="A0A517LWL3"/>